<feature type="domain" description="Glucosyltransferase 3-like N-terminal" evidence="2">
    <location>
        <begin position="3"/>
        <end position="157"/>
    </location>
</feature>
<evidence type="ECO:0000256" key="1">
    <source>
        <dbReference type="ARBA" id="ARBA00022679"/>
    </source>
</evidence>
<dbReference type="SUPFAM" id="SSF53756">
    <property type="entry name" value="UDP-Glycosyltransferase/glycogen phosphorylase"/>
    <property type="match status" value="1"/>
</dbReference>
<sequence>MNNYLISITDKNKNDAGPKAKRDIEHFLAGKFHSVTLKYDLKKGWKSRLQKLYLAHVKVPAFFKNHPDIDNLVLQYPLYSTYLLDVILTNLKKYTQAKLYLVIHDLESLRLFKDKPNYVQSEINFLNQADGLIVHNHKMIAWLQANGCTSKLIDLEIFDYDNPQPLLTTDYYDASVCFAGNLAKADFLTKLNLTKHQLILFGPNPSNNYPQNIAYQGQKTPEELPKFLQQSFGLVWDGDSLSSCTGTFGEYMKYNNPHKVSLYLSSGLPVIIWKEAALADFVEKHHVGLTIADLNDLDDLLDRLTPADYALIRQNVAAVANKMRQGYYIKRALKQLKL</sequence>
<comment type="caution">
    <text evidence="4">The sequence shown here is derived from an EMBL/GenBank/DDBJ whole genome shotgun (WGS) entry which is preliminary data.</text>
</comment>
<name>A0A0R2AF48_9LACO</name>
<dbReference type="Gene3D" id="3.40.50.2000">
    <property type="entry name" value="Glycogen Phosphorylase B"/>
    <property type="match status" value="2"/>
</dbReference>
<evidence type="ECO:0000259" key="2">
    <source>
        <dbReference type="Pfam" id="PF26334"/>
    </source>
</evidence>
<keyword evidence="5" id="KW-1185">Reference proteome</keyword>
<dbReference type="PATRIC" id="fig|1423718.3.peg.758"/>
<dbReference type="PIRSF" id="PIRSF007023">
    <property type="entry name" value="UDP-Galf_transf"/>
    <property type="match status" value="1"/>
</dbReference>
<dbReference type="OrthoDB" id="9790931at2"/>
<evidence type="ECO:0000313" key="5">
    <source>
        <dbReference type="Proteomes" id="UP000051008"/>
    </source>
</evidence>
<dbReference type="InterPro" id="IPR058592">
    <property type="entry name" value="Gtf3_C"/>
</dbReference>
<accession>A0A0R2AF48</accession>
<organism evidence="4 5">
    <name type="scientific">Ligilactobacillus agilis DSM 20509</name>
    <dbReference type="NCBI Taxonomy" id="1423718"/>
    <lineage>
        <taxon>Bacteria</taxon>
        <taxon>Bacillati</taxon>
        <taxon>Bacillota</taxon>
        <taxon>Bacilli</taxon>
        <taxon>Lactobacillales</taxon>
        <taxon>Lactobacillaceae</taxon>
        <taxon>Ligilactobacillus</taxon>
    </lineage>
</organism>
<gene>
    <name evidence="4" type="ORF">FC14_GL000725</name>
</gene>
<reference evidence="4 5" key="1">
    <citation type="journal article" date="2015" name="Genome Announc.">
        <title>Expanding the biotechnology potential of lactobacilli through comparative genomics of 213 strains and associated genera.</title>
        <authorList>
            <person name="Sun Z."/>
            <person name="Harris H.M."/>
            <person name="McCann A."/>
            <person name="Guo C."/>
            <person name="Argimon S."/>
            <person name="Zhang W."/>
            <person name="Yang X."/>
            <person name="Jeffery I.B."/>
            <person name="Cooney J.C."/>
            <person name="Kagawa T.F."/>
            <person name="Liu W."/>
            <person name="Song Y."/>
            <person name="Salvetti E."/>
            <person name="Wrobel A."/>
            <person name="Rasinkangas P."/>
            <person name="Parkhill J."/>
            <person name="Rea M.C."/>
            <person name="O'Sullivan O."/>
            <person name="Ritari J."/>
            <person name="Douillard F.P."/>
            <person name="Paul Ross R."/>
            <person name="Yang R."/>
            <person name="Briner A.E."/>
            <person name="Felis G.E."/>
            <person name="de Vos W.M."/>
            <person name="Barrangou R."/>
            <person name="Klaenhammer T.R."/>
            <person name="Caufield P.W."/>
            <person name="Cui Y."/>
            <person name="Zhang H."/>
            <person name="O'Toole P.W."/>
        </authorList>
    </citation>
    <scope>NUCLEOTIDE SEQUENCE [LARGE SCALE GENOMIC DNA]</scope>
    <source>
        <strain evidence="4 5">DSM 20509</strain>
    </source>
</reference>
<proteinExistence type="predicted"/>
<dbReference type="Proteomes" id="UP000051008">
    <property type="component" value="Unassembled WGS sequence"/>
</dbReference>
<evidence type="ECO:0000259" key="3">
    <source>
        <dbReference type="Pfam" id="PF26337"/>
    </source>
</evidence>
<keyword evidence="1 4" id="KW-0808">Transferase</keyword>
<dbReference type="AlphaFoldDB" id="A0A0R2AF48"/>
<protein>
    <submittedName>
        <fullName evidence="4">Galactofuranosyltransferase</fullName>
    </submittedName>
</protein>
<dbReference type="Pfam" id="PF26334">
    <property type="entry name" value="Gtf3_N"/>
    <property type="match status" value="1"/>
</dbReference>
<dbReference type="GO" id="GO:0016740">
    <property type="term" value="F:transferase activity"/>
    <property type="evidence" value="ECO:0007669"/>
    <property type="project" value="UniProtKB-KW"/>
</dbReference>
<dbReference type="EMBL" id="AYYP01000009">
    <property type="protein sequence ID" value="KRM65969.1"/>
    <property type="molecule type" value="Genomic_DNA"/>
</dbReference>
<dbReference type="InterPro" id="IPR058591">
    <property type="entry name" value="Gtf3_N"/>
</dbReference>
<feature type="domain" description="Glucosyltransferase 3-like C-terminal" evidence="3">
    <location>
        <begin position="176"/>
        <end position="335"/>
    </location>
</feature>
<dbReference type="Pfam" id="PF26337">
    <property type="entry name" value="Gtf3_C"/>
    <property type="match status" value="1"/>
</dbReference>
<evidence type="ECO:0000313" key="4">
    <source>
        <dbReference type="EMBL" id="KRM65969.1"/>
    </source>
</evidence>
<dbReference type="RefSeq" id="WP_056975755.1">
    <property type="nucleotide sequence ID" value="NZ_AYYP01000009.1"/>
</dbReference>